<accession>A0A8H6UJ24</accession>
<keyword evidence="3" id="KW-1185">Reference proteome</keyword>
<dbReference type="Proteomes" id="UP000630445">
    <property type="component" value="Unassembled WGS sequence"/>
</dbReference>
<keyword evidence="1" id="KW-0732">Signal</keyword>
<organism evidence="2 3">
    <name type="scientific">Aspergillus hiratsukae</name>
    <dbReference type="NCBI Taxonomy" id="1194566"/>
    <lineage>
        <taxon>Eukaryota</taxon>
        <taxon>Fungi</taxon>
        <taxon>Dikarya</taxon>
        <taxon>Ascomycota</taxon>
        <taxon>Pezizomycotina</taxon>
        <taxon>Eurotiomycetes</taxon>
        <taxon>Eurotiomycetidae</taxon>
        <taxon>Eurotiales</taxon>
        <taxon>Aspergillaceae</taxon>
        <taxon>Aspergillus</taxon>
        <taxon>Aspergillus subgen. Fumigati</taxon>
    </lineage>
</organism>
<feature type="chain" id="PRO_5034332012" evidence="1">
    <location>
        <begin position="21"/>
        <end position="80"/>
    </location>
</feature>
<reference evidence="2" key="1">
    <citation type="submission" date="2020-06" db="EMBL/GenBank/DDBJ databases">
        <title>Draft genome sequences of strains closely related to Aspergillus parafelis and Aspergillus hiratsukae.</title>
        <authorList>
            <person name="Dos Santos R.A.C."/>
            <person name="Rivero-Menendez O."/>
            <person name="Steenwyk J.L."/>
            <person name="Mead M.E."/>
            <person name="Goldman G.H."/>
            <person name="Alastruey-Izquierdo A."/>
            <person name="Rokas A."/>
        </authorList>
    </citation>
    <scope>NUCLEOTIDE SEQUENCE</scope>
    <source>
        <strain evidence="2">CNM-CM5793</strain>
    </source>
</reference>
<sequence>MNHPPRVRLAAVRFTHFLAAFFRDAAHFGEDVDWVVNVLEDLMTHDYIETPVFEGEGVCVAGYEGYVGDALGISEGAGLG</sequence>
<name>A0A8H6UJ24_9EURO</name>
<evidence type="ECO:0000256" key="1">
    <source>
        <dbReference type="SAM" id="SignalP"/>
    </source>
</evidence>
<evidence type="ECO:0000313" key="3">
    <source>
        <dbReference type="Proteomes" id="UP000630445"/>
    </source>
</evidence>
<feature type="signal peptide" evidence="1">
    <location>
        <begin position="1"/>
        <end position="20"/>
    </location>
</feature>
<dbReference type="AlphaFoldDB" id="A0A8H6UJ24"/>
<protein>
    <submittedName>
        <fullName evidence="2">Uncharacterized protein</fullName>
    </submittedName>
</protein>
<proteinExistence type="predicted"/>
<gene>
    <name evidence="2" type="ORF">CNMCM5793_008972</name>
</gene>
<comment type="caution">
    <text evidence="2">The sequence shown here is derived from an EMBL/GenBank/DDBJ whole genome shotgun (WGS) entry which is preliminary data.</text>
</comment>
<dbReference type="EMBL" id="JACBAD010001285">
    <property type="protein sequence ID" value="KAF7142183.1"/>
    <property type="molecule type" value="Genomic_DNA"/>
</dbReference>
<evidence type="ECO:0000313" key="2">
    <source>
        <dbReference type="EMBL" id="KAF7142183.1"/>
    </source>
</evidence>